<dbReference type="KEGG" id="euz:DVS28_a3213"/>
<dbReference type="HAMAP" id="MF_00944">
    <property type="entry name" value="YchF_OLA1_ATPase"/>
    <property type="match status" value="1"/>
</dbReference>
<dbReference type="PROSITE" id="PS51710">
    <property type="entry name" value="G_OBG"/>
    <property type="match status" value="1"/>
</dbReference>
<dbReference type="GO" id="GO:0043023">
    <property type="term" value="F:ribosomal large subunit binding"/>
    <property type="evidence" value="ECO:0007669"/>
    <property type="project" value="UniProtKB-UniRule"/>
</dbReference>
<dbReference type="InterPro" id="IPR013029">
    <property type="entry name" value="YchF_C"/>
</dbReference>
<dbReference type="NCBIfam" id="TIGR00092">
    <property type="entry name" value="redox-regulated ATPase YchF"/>
    <property type="match status" value="1"/>
</dbReference>
<keyword evidence="8" id="KW-1185">Reference proteome</keyword>
<keyword evidence="2 5" id="KW-0547">Nucleotide-binding</keyword>
<accession>A0A346Y092</accession>
<dbReference type="InterPro" id="IPR012676">
    <property type="entry name" value="TGS-like"/>
</dbReference>
<dbReference type="GO" id="GO:0005525">
    <property type="term" value="F:GTP binding"/>
    <property type="evidence" value="ECO:0007669"/>
    <property type="project" value="InterPro"/>
</dbReference>
<dbReference type="AlphaFoldDB" id="A0A346Y092"/>
<dbReference type="GO" id="GO:0046872">
    <property type="term" value="F:metal ion binding"/>
    <property type="evidence" value="ECO:0007669"/>
    <property type="project" value="UniProtKB-KW"/>
</dbReference>
<dbReference type="OrthoDB" id="9810373at2"/>
<dbReference type="PANTHER" id="PTHR23305">
    <property type="entry name" value="OBG GTPASE FAMILY"/>
    <property type="match status" value="1"/>
</dbReference>
<dbReference type="GO" id="GO:0016887">
    <property type="term" value="F:ATP hydrolysis activity"/>
    <property type="evidence" value="ECO:0007669"/>
    <property type="project" value="UniProtKB-UniRule"/>
</dbReference>
<dbReference type="InterPro" id="IPR041706">
    <property type="entry name" value="YchF_N"/>
</dbReference>
<keyword evidence="4" id="KW-0460">Magnesium</keyword>
<dbReference type="InterPro" id="IPR006073">
    <property type="entry name" value="GTP-bd"/>
</dbReference>
<keyword evidence="1" id="KW-0479">Metal-binding</keyword>
<dbReference type="InterPro" id="IPR031167">
    <property type="entry name" value="G_OBG"/>
</dbReference>
<name>A0A346Y092_9ACTN</name>
<feature type="domain" description="OBG-type G" evidence="6">
    <location>
        <begin position="3"/>
        <end position="257"/>
    </location>
</feature>
<dbReference type="Gene3D" id="1.10.150.300">
    <property type="entry name" value="TGS-like domain"/>
    <property type="match status" value="1"/>
</dbReference>
<evidence type="ECO:0000256" key="2">
    <source>
        <dbReference type="ARBA" id="ARBA00022741"/>
    </source>
</evidence>
<dbReference type="CDD" id="cd04867">
    <property type="entry name" value="TGS_YchF_OLA1"/>
    <property type="match status" value="1"/>
</dbReference>
<dbReference type="Gene3D" id="3.10.20.30">
    <property type="match status" value="1"/>
</dbReference>
<evidence type="ECO:0000256" key="3">
    <source>
        <dbReference type="ARBA" id="ARBA00022840"/>
    </source>
</evidence>
<dbReference type="SUPFAM" id="SSF52540">
    <property type="entry name" value="P-loop containing nucleoside triphosphate hydrolases"/>
    <property type="match status" value="1"/>
</dbReference>
<dbReference type="InterPro" id="IPR027417">
    <property type="entry name" value="P-loop_NTPase"/>
</dbReference>
<dbReference type="Gene3D" id="3.40.50.300">
    <property type="entry name" value="P-loop containing nucleotide triphosphate hydrolases"/>
    <property type="match status" value="1"/>
</dbReference>
<dbReference type="Pfam" id="PF01926">
    <property type="entry name" value="MMR_HSR1"/>
    <property type="match status" value="1"/>
</dbReference>
<dbReference type="EMBL" id="CP031165">
    <property type="protein sequence ID" value="AXV07889.1"/>
    <property type="molecule type" value="Genomic_DNA"/>
</dbReference>
<dbReference type="InterPro" id="IPR004396">
    <property type="entry name" value="ATPase_YchF/OLA1"/>
</dbReference>
<dbReference type="InterPro" id="IPR023192">
    <property type="entry name" value="TGS-like_dom_sf"/>
</dbReference>
<protein>
    <recommendedName>
        <fullName evidence="5">Ribosome-binding ATPase YchF</fullName>
    </recommendedName>
</protein>
<evidence type="ECO:0000256" key="1">
    <source>
        <dbReference type="ARBA" id="ARBA00022723"/>
    </source>
</evidence>
<sequence length="364" mass="39066">MALQVGIVGLPNVGKSTLFNAVSAAGAEAANYPFATIEPNVGSVPVPDERLDTLRRLADSKRRIATTVEFLDIAGLVKGASQGEGLGNKFLSHIQSVDAVAHVVRCFDDDDIVHVDGSVDPARDIEVINTELLLKDLDAVTKRVERAKRSSKSGDKVAIRHTELFSRLEAHLEAGNVARTFEIPDEDAKEVAEVGLLTAKPMLYVANVGEGDLPDGNAHVDKVREIAAAEGAEVVVISAEAEAQIAELDAEERTEFLAELGLERSGLDRLIHAAYRLLGLLTFFTVGPQEARAWTVRDGSPAPVAAGKIHSDIQQGFIRANVIGYADFVEHGGEQAAKNAGKMRQEGKEYVVVDGDVIHFLHSN</sequence>
<dbReference type="PIRSF" id="PIRSF006641">
    <property type="entry name" value="CHP00092"/>
    <property type="match status" value="1"/>
</dbReference>
<evidence type="ECO:0000256" key="5">
    <source>
        <dbReference type="HAMAP-Rule" id="MF_00944"/>
    </source>
</evidence>
<dbReference type="Proteomes" id="UP000264006">
    <property type="component" value="Chromosome"/>
</dbReference>
<dbReference type="RefSeq" id="WP_114592315.1">
    <property type="nucleotide sequence ID" value="NZ_CP031165.1"/>
</dbReference>
<evidence type="ECO:0000259" key="6">
    <source>
        <dbReference type="PROSITE" id="PS51710"/>
    </source>
</evidence>
<dbReference type="GO" id="GO:0005524">
    <property type="term" value="F:ATP binding"/>
    <property type="evidence" value="ECO:0007669"/>
    <property type="project" value="UniProtKB-UniRule"/>
</dbReference>
<gene>
    <name evidence="5" type="primary">ychF</name>
    <name evidence="7" type="ORF">DVS28_a3213</name>
</gene>
<proteinExistence type="inferred from homology"/>
<dbReference type="FunFam" id="1.10.150.300:FF:000001">
    <property type="entry name" value="Ribosome-binding ATPase YchF"/>
    <property type="match status" value="1"/>
</dbReference>
<comment type="similarity">
    <text evidence="5">Belongs to the TRAFAC class OBG-HflX-like GTPase superfamily. OBG GTPase family. YchF/OLA1 subfamily.</text>
</comment>
<dbReference type="InterPro" id="IPR012675">
    <property type="entry name" value="Beta-grasp_dom_sf"/>
</dbReference>
<dbReference type="FunFam" id="3.10.20.30:FF:000001">
    <property type="entry name" value="Ribosome-binding ATPase YchF"/>
    <property type="match status" value="1"/>
</dbReference>
<comment type="function">
    <text evidence="5">ATPase that binds to both the 70S ribosome and the 50S ribosomal subunit in a nucleotide-independent manner.</text>
</comment>
<dbReference type="SUPFAM" id="SSF81271">
    <property type="entry name" value="TGS-like"/>
    <property type="match status" value="1"/>
</dbReference>
<reference evidence="7 8" key="1">
    <citation type="submission" date="2018-09" db="EMBL/GenBank/DDBJ databases">
        <title>Complete genome sequence of Euzebya sp. DY32-46 isolated from seawater of Pacific Ocean.</title>
        <authorList>
            <person name="Xu L."/>
            <person name="Wu Y.-H."/>
            <person name="Xu X.-W."/>
        </authorList>
    </citation>
    <scope>NUCLEOTIDE SEQUENCE [LARGE SCALE GENOMIC DNA]</scope>
    <source>
        <strain evidence="7 8">DY32-46</strain>
    </source>
</reference>
<evidence type="ECO:0000313" key="7">
    <source>
        <dbReference type="EMBL" id="AXV07889.1"/>
    </source>
</evidence>
<dbReference type="CDD" id="cd01900">
    <property type="entry name" value="YchF"/>
    <property type="match status" value="1"/>
</dbReference>
<dbReference type="GO" id="GO:0005737">
    <property type="term" value="C:cytoplasm"/>
    <property type="evidence" value="ECO:0007669"/>
    <property type="project" value="TreeGrafter"/>
</dbReference>
<dbReference type="PANTHER" id="PTHR23305:SF18">
    <property type="entry name" value="OBG-TYPE G DOMAIN-CONTAINING PROTEIN"/>
    <property type="match status" value="1"/>
</dbReference>
<evidence type="ECO:0000313" key="8">
    <source>
        <dbReference type="Proteomes" id="UP000264006"/>
    </source>
</evidence>
<dbReference type="PRINTS" id="PR00326">
    <property type="entry name" value="GTP1OBG"/>
</dbReference>
<dbReference type="Pfam" id="PF06071">
    <property type="entry name" value="YchF-GTPase_C"/>
    <property type="match status" value="1"/>
</dbReference>
<evidence type="ECO:0000256" key="4">
    <source>
        <dbReference type="ARBA" id="ARBA00022842"/>
    </source>
</evidence>
<keyword evidence="3 5" id="KW-0067">ATP-binding</keyword>
<organism evidence="7 8">
    <name type="scientific">Euzebya pacifica</name>
    <dbReference type="NCBI Taxonomy" id="1608957"/>
    <lineage>
        <taxon>Bacteria</taxon>
        <taxon>Bacillati</taxon>
        <taxon>Actinomycetota</taxon>
        <taxon>Nitriliruptoria</taxon>
        <taxon>Euzebyales</taxon>
    </lineage>
</organism>
<feature type="binding site" evidence="5">
    <location>
        <begin position="12"/>
        <end position="17"/>
    </location>
    <ligand>
        <name>ATP</name>
        <dbReference type="ChEBI" id="CHEBI:30616"/>
    </ligand>
</feature>